<name>C8PIB3_9BACT</name>
<reference evidence="1 2" key="1">
    <citation type="submission" date="2009-07" db="EMBL/GenBank/DDBJ databases">
        <authorList>
            <person name="Madupu R."/>
            <person name="Sebastian Y."/>
            <person name="Durkin A.S."/>
            <person name="Torralba M."/>
            <person name="Methe B."/>
            <person name="Sutton G.G."/>
            <person name="Strausberg R.L."/>
            <person name="Nelson K.E."/>
        </authorList>
    </citation>
    <scope>NUCLEOTIDE SEQUENCE [LARGE SCALE GENOMIC DNA]</scope>
    <source>
        <strain evidence="1 2">RM3268</strain>
    </source>
</reference>
<comment type="caution">
    <text evidence="1">The sequence shown here is derived from an EMBL/GenBank/DDBJ whole genome shotgun (WGS) entry which is preliminary data.</text>
</comment>
<organism evidence="1 2">
    <name type="scientific">Campylobacter gracilis RM3268</name>
    <dbReference type="NCBI Taxonomy" id="553220"/>
    <lineage>
        <taxon>Bacteria</taxon>
        <taxon>Pseudomonadati</taxon>
        <taxon>Campylobacterota</taxon>
        <taxon>Epsilonproteobacteria</taxon>
        <taxon>Campylobacterales</taxon>
        <taxon>Campylobacteraceae</taxon>
        <taxon>Campylobacter</taxon>
    </lineage>
</organism>
<protein>
    <submittedName>
        <fullName evidence="1">Uncharacterized protein</fullName>
    </submittedName>
</protein>
<accession>C8PIB3</accession>
<dbReference type="EMBL" id="ACYG01000025">
    <property type="protein sequence ID" value="EEV17503.1"/>
    <property type="molecule type" value="Genomic_DNA"/>
</dbReference>
<evidence type="ECO:0000313" key="2">
    <source>
        <dbReference type="Proteomes" id="UP000005709"/>
    </source>
</evidence>
<gene>
    <name evidence="1" type="ORF">CAMGR0001_0094</name>
</gene>
<dbReference type="Proteomes" id="UP000005709">
    <property type="component" value="Unassembled WGS sequence"/>
</dbReference>
<sequence>MRDANAISKFSAASAIEFISLSICFQQRATSHRNSHPAAQNTVAQYASTRKISSLRSRKFKAQLQIARR</sequence>
<proteinExistence type="predicted"/>
<evidence type="ECO:0000313" key="1">
    <source>
        <dbReference type="EMBL" id="EEV17503.1"/>
    </source>
</evidence>
<keyword evidence="2" id="KW-1185">Reference proteome</keyword>
<dbReference type="AlphaFoldDB" id="C8PIB3"/>